<dbReference type="PROSITE" id="PS51371">
    <property type="entry name" value="CBS"/>
    <property type="match status" value="4"/>
</dbReference>
<feature type="domain" description="CBS" evidence="3">
    <location>
        <begin position="77"/>
        <end position="133"/>
    </location>
</feature>
<protein>
    <submittedName>
        <fullName evidence="4">CBS domain-containing protein</fullName>
    </submittedName>
</protein>
<evidence type="ECO:0000313" key="5">
    <source>
        <dbReference type="Proteomes" id="UP000248557"/>
    </source>
</evidence>
<dbReference type="PANTHER" id="PTHR43080">
    <property type="entry name" value="CBS DOMAIN-CONTAINING PROTEIN CBSX3, MITOCHONDRIAL"/>
    <property type="match status" value="1"/>
</dbReference>
<dbReference type="RefSeq" id="WP_011406998.1">
    <property type="nucleotide sequence ID" value="NZ_CATZNA010000117.1"/>
</dbReference>
<dbReference type="EMBL" id="NGJK01000088">
    <property type="protein sequence ID" value="RAP02497.1"/>
    <property type="molecule type" value="Genomic_DNA"/>
</dbReference>
<dbReference type="SMART" id="SM00116">
    <property type="entry name" value="CBS"/>
    <property type="match status" value="4"/>
</dbReference>
<dbReference type="GeneID" id="3855902"/>
<feature type="domain" description="CBS" evidence="3">
    <location>
        <begin position="140"/>
        <end position="198"/>
    </location>
</feature>
<proteinExistence type="predicted"/>
<evidence type="ECO:0000256" key="1">
    <source>
        <dbReference type="ARBA" id="ARBA00023122"/>
    </source>
</evidence>
<dbReference type="InterPro" id="IPR051257">
    <property type="entry name" value="Diverse_CBS-Domain"/>
</dbReference>
<comment type="caution">
    <text evidence="4">The sequence shown here is derived from an EMBL/GenBank/DDBJ whole genome shotgun (WGS) entry which is preliminary data.</text>
</comment>
<dbReference type="Pfam" id="PF00571">
    <property type="entry name" value="CBS"/>
    <property type="match status" value="4"/>
</dbReference>
<dbReference type="Proteomes" id="UP000248557">
    <property type="component" value="Unassembled WGS sequence"/>
</dbReference>
<evidence type="ECO:0000259" key="3">
    <source>
        <dbReference type="PROSITE" id="PS51371"/>
    </source>
</evidence>
<evidence type="ECO:0000313" key="4">
    <source>
        <dbReference type="EMBL" id="RAP02497.1"/>
    </source>
</evidence>
<dbReference type="InterPro" id="IPR000644">
    <property type="entry name" value="CBS_dom"/>
</dbReference>
<dbReference type="OMA" id="KDIMVQP"/>
<accession>A0A328Q2I7</accession>
<dbReference type="Gene3D" id="3.10.580.10">
    <property type="entry name" value="CBS-domain"/>
    <property type="match status" value="3"/>
</dbReference>
<dbReference type="InterPro" id="IPR046342">
    <property type="entry name" value="CBS_dom_sf"/>
</dbReference>
<keyword evidence="1 2" id="KW-0129">CBS domain</keyword>
<gene>
    <name evidence="4" type="ORF">CA615_07085</name>
</gene>
<feature type="domain" description="CBS" evidence="3">
    <location>
        <begin position="214"/>
        <end position="271"/>
    </location>
</feature>
<dbReference type="SUPFAM" id="SSF54631">
    <property type="entry name" value="CBS-domain pair"/>
    <property type="match status" value="3"/>
</dbReference>
<dbReference type="PANTHER" id="PTHR43080:SF2">
    <property type="entry name" value="CBS DOMAIN-CONTAINING PROTEIN"/>
    <property type="match status" value="1"/>
</dbReference>
<sequence>MTIDKVMAKDIVTVRKDQTVSDALKLMRKHKISRLPAISSKTNELVGIVTEKDIATKIASAKYEEVPLSHMRISTIMTGDVITGAPSDSKVKILKLMVDNHIGGIPIIDDNDIVGMVTKTDFLRNVDTKPYDETPIKDIMTNRVITVSPDDRLVHARRLMIDNDVARLVVVNSGLIMGIITAKDMAKTIVEFKERVPEKYQHTQIRNLFVQEVMSQTIETTTKDATIAQVANIMVSKEFSGMPVSDDKNKVQGIVSKSDILRYVYDHSRKRGNY</sequence>
<organism evidence="4 5">
    <name type="scientific">Methanosphaera stadtmanae</name>
    <dbReference type="NCBI Taxonomy" id="2317"/>
    <lineage>
        <taxon>Archaea</taxon>
        <taxon>Methanobacteriati</taxon>
        <taxon>Methanobacteriota</taxon>
        <taxon>Methanomada group</taxon>
        <taxon>Methanobacteria</taxon>
        <taxon>Methanobacteriales</taxon>
        <taxon>Methanobacteriaceae</taxon>
        <taxon>Methanosphaera</taxon>
    </lineage>
</organism>
<feature type="domain" description="CBS" evidence="3">
    <location>
        <begin position="7"/>
        <end position="65"/>
    </location>
</feature>
<reference evidence="4 5" key="1">
    <citation type="submission" date="2017-05" db="EMBL/GenBank/DDBJ databases">
        <title>Host range expansion of the Methanosphaera genus to humans and monogastric animals involves recent and extensive reduction in genome content.</title>
        <authorList>
            <person name="Hoedt E.C."/>
            <person name="Volmer J.G."/>
            <person name="Parks D.H."/>
            <person name="Rosewarne C.P."/>
            <person name="Denman S.E."/>
            <person name="Mcsweeney C.S."/>
            <person name="O Cuiv P."/>
            <person name="Hugenholtz P."/>
            <person name="Tyson G.W."/>
            <person name="Morrison M."/>
        </authorList>
    </citation>
    <scope>NUCLEOTIDE SEQUENCE [LARGE SCALE GENOMIC DNA]</scope>
    <source>
        <strain evidence="4 5">PA5</strain>
    </source>
</reference>
<evidence type="ECO:0000256" key="2">
    <source>
        <dbReference type="PROSITE-ProRule" id="PRU00703"/>
    </source>
</evidence>
<name>A0A328Q2I7_9EURY</name>
<dbReference type="AlphaFoldDB" id="A0A328Q2I7"/>